<dbReference type="Gene3D" id="1.10.238.20">
    <property type="entry name" value="Pheromone/general odorant binding protein domain"/>
    <property type="match status" value="1"/>
</dbReference>
<evidence type="ECO:0000313" key="5">
    <source>
        <dbReference type="EMBL" id="AWC08444.1"/>
    </source>
</evidence>
<dbReference type="GO" id="GO:0005549">
    <property type="term" value="F:odorant binding"/>
    <property type="evidence" value="ECO:0007669"/>
    <property type="project" value="InterPro"/>
</dbReference>
<accession>A0A2S0X9J3</accession>
<evidence type="ECO:0000256" key="4">
    <source>
        <dbReference type="SAM" id="SignalP"/>
    </source>
</evidence>
<evidence type="ECO:0000256" key="2">
    <source>
        <dbReference type="ARBA" id="ARBA00008098"/>
    </source>
</evidence>
<dbReference type="InterPro" id="IPR036728">
    <property type="entry name" value="PBP_GOBP_sf"/>
</dbReference>
<dbReference type="CDD" id="cd23992">
    <property type="entry name" value="PBP_GOBP"/>
    <property type="match status" value="1"/>
</dbReference>
<dbReference type="SUPFAM" id="SSF47565">
    <property type="entry name" value="Insect pheromone/odorant-binding proteins"/>
    <property type="match status" value="1"/>
</dbReference>
<proteinExistence type="evidence at transcript level"/>
<evidence type="ECO:0000256" key="3">
    <source>
        <dbReference type="ARBA" id="ARBA00022525"/>
    </source>
</evidence>
<sequence length="152" mass="17645">MIFVFILFGFLTHTISTLKSDTFPPMNKVRKHYDIDRIAKVCYEKSGVDKSELHKFEVTEDLQHIPNSHAIKVYLRCFAELSEAVAPDSNKVLLPKFMKYFDDLTPAEQLIYLNMGKGCLGRVSKITDLLEYSYKIAVCGKRNDNEHFHIFY</sequence>
<dbReference type="GO" id="GO:0005576">
    <property type="term" value="C:extracellular region"/>
    <property type="evidence" value="ECO:0007669"/>
    <property type="project" value="UniProtKB-SubCell"/>
</dbReference>
<dbReference type="AlphaFoldDB" id="A0A2S0X9J3"/>
<dbReference type="InterPro" id="IPR006170">
    <property type="entry name" value="PBP/GOBP"/>
</dbReference>
<dbReference type="Pfam" id="PF01395">
    <property type="entry name" value="PBP_GOBP"/>
    <property type="match status" value="1"/>
</dbReference>
<gene>
    <name evidence="5" type="primary">OBP33</name>
</gene>
<keyword evidence="3" id="KW-0964">Secreted</keyword>
<comment type="similarity">
    <text evidence="2">Belongs to the PBP/GOBP family.</text>
</comment>
<organism evidence="5">
    <name type="scientific">Bradysia odoriphaga</name>
    <dbReference type="NCBI Taxonomy" id="1564500"/>
    <lineage>
        <taxon>Eukaryota</taxon>
        <taxon>Metazoa</taxon>
        <taxon>Ecdysozoa</taxon>
        <taxon>Arthropoda</taxon>
        <taxon>Hexapoda</taxon>
        <taxon>Insecta</taxon>
        <taxon>Pterygota</taxon>
        <taxon>Neoptera</taxon>
        <taxon>Endopterygota</taxon>
        <taxon>Diptera</taxon>
        <taxon>Nematocera</taxon>
        <taxon>Sciaroidea</taxon>
        <taxon>Sciaridae</taxon>
        <taxon>Bradysia</taxon>
    </lineage>
</organism>
<reference evidence="5" key="1">
    <citation type="journal article" date="2018" name="Front. Physiol.">
        <title>Sex- and Tissue-Specific Expression Profiles of Odorant Binding Protein and Chemosensory Protein Genes in Bradysia odoriphaga (Diptera: Sciaridae).</title>
        <authorList>
            <person name="Zhao Y."/>
            <person name="Ding J."/>
            <person name="Zhang Z."/>
            <person name="Liu F."/>
            <person name="Zhou C."/>
            <person name="Mu W."/>
        </authorList>
    </citation>
    <scope>NUCLEOTIDE SEQUENCE</scope>
</reference>
<dbReference type="EMBL" id="MG544153">
    <property type="protein sequence ID" value="AWC08444.1"/>
    <property type="molecule type" value="mRNA"/>
</dbReference>
<feature type="signal peptide" evidence="4">
    <location>
        <begin position="1"/>
        <end position="17"/>
    </location>
</feature>
<comment type="subcellular location">
    <subcellularLocation>
        <location evidence="1">Secreted</location>
    </subcellularLocation>
</comment>
<keyword evidence="4" id="KW-0732">Signal</keyword>
<protein>
    <submittedName>
        <fullName evidence="5">Odorant-binding protein 33</fullName>
    </submittedName>
</protein>
<name>A0A2S0X9J3_9DIPT</name>
<evidence type="ECO:0000256" key="1">
    <source>
        <dbReference type="ARBA" id="ARBA00004613"/>
    </source>
</evidence>
<feature type="chain" id="PRO_5015540433" evidence="4">
    <location>
        <begin position="18"/>
        <end position="152"/>
    </location>
</feature>